<protein>
    <recommendedName>
        <fullName evidence="6">Ankyrin</fullName>
    </recommendedName>
</protein>
<proteinExistence type="predicted"/>
<evidence type="ECO:0000313" key="5">
    <source>
        <dbReference type="Proteomes" id="UP000800093"/>
    </source>
</evidence>
<accession>A0A9P4KBM3</accession>
<dbReference type="Gene3D" id="1.25.40.20">
    <property type="entry name" value="Ankyrin repeat-containing domain"/>
    <property type="match status" value="2"/>
</dbReference>
<evidence type="ECO:0000256" key="3">
    <source>
        <dbReference type="PROSITE-ProRule" id="PRU00023"/>
    </source>
</evidence>
<organism evidence="4 5">
    <name type="scientific">Lojkania enalia</name>
    <dbReference type="NCBI Taxonomy" id="147567"/>
    <lineage>
        <taxon>Eukaryota</taxon>
        <taxon>Fungi</taxon>
        <taxon>Dikarya</taxon>
        <taxon>Ascomycota</taxon>
        <taxon>Pezizomycotina</taxon>
        <taxon>Dothideomycetes</taxon>
        <taxon>Pleosporomycetidae</taxon>
        <taxon>Pleosporales</taxon>
        <taxon>Pleosporales incertae sedis</taxon>
        <taxon>Lojkania</taxon>
    </lineage>
</organism>
<sequence>MDPVSVVSLVAACSSLVKTCAGVVKTLHSLVETNKFAELSIISISEECETVQLAWQHIENWGSRNLQIVDKHEQIMERLQRSIYCGKLVMSALQEDLAKVVDKKSNFRRGIGLTWYESLFNDHQTRIRGQITSLQLLLQVINLPRNEDRVEMLSVKEHVFKEVDESARSIVPSRLSSRLSWISMDGASTRSVKSVKSVLLNYIPFSFENDLFTSFVYKRNYRVPVTNKRSPRNGSSESDDLTILPSTYLKQSVPPDVLVQNLSLQNGIDINDEGDIKSGEHKRLIEHLQCCEYEEALRCLYHGADIIFIFHHSSGIDSSLFFHLFWHIYRVNPNYFILLMERIAYSAGTSWIKHFKSHFLQELFSTTTKEDLMWNSVDQAARMRDMARDQSDDPADRHTALQLATANSNDDVTSYLLHAGFDGLGFNSPSMIFAVIRLSSEKPTYPFPIQPAVVLNNALLALVTEKSPSHRWCTNSGKPMRWSTQDVFYVLLRHGADPSILVQYRQSHVPLTHRIIYAIHFEDTPFHGGMTMLSLLINAGADPDALGDLPLGSDSPKISITPLALAALCGEAKILECLLAHDALTFWSSSVDVFDHTSTWMDDSMFQMITDVLLSHRKLSLDSFVQESLKRMQIALGKKPKGLKSVILGEATADESLFTTENWRASKPHEFSENHSNLTPYILWSGYQGPDDPLRGRIDIPKRLTLTRGSKECKKDSSMTPNSIQFVRHLQNGDFKSALVCLRHGADVITAFQISPAPETILFVDFLWYLYCVEKSLCRTIMERIAFAAGTVEIRTLQSYLLERHLQYAMGLQLGELQTLIPPEELQYPPLFGIWHYIYNAAKYSDIFPYGDYSSLYVACAADNYDVVEPLLRAGYDLKDDLHLAVVLAASNCSTRVLELLASDYLIQRETLAWALERLIDNIVNSRRSLTSFLNTELRFRLSVTSIQSTLRILLRNYTPTDIPIFDKNYTSPLLHFAISSPLASLEMASILIEYDANINELREIEDPRLKPARVYISPLALAAFLGKAEVVKVLLEKGATSFRSSEPGVYGNLCHLTELNSLKNVVGLLQQYETALELFDRSFVQCFIKGAESLLHSSWKAQ</sequence>
<dbReference type="InterPro" id="IPR051165">
    <property type="entry name" value="Multifunctional_ANK_Repeat"/>
</dbReference>
<feature type="repeat" description="ANK" evidence="3">
    <location>
        <begin position="1018"/>
        <end position="1047"/>
    </location>
</feature>
<dbReference type="SMART" id="SM00248">
    <property type="entry name" value="ANK"/>
    <property type="match status" value="6"/>
</dbReference>
<dbReference type="InterPro" id="IPR036770">
    <property type="entry name" value="Ankyrin_rpt-contain_sf"/>
</dbReference>
<dbReference type="PROSITE" id="PS50088">
    <property type="entry name" value="ANK_REPEAT"/>
    <property type="match status" value="1"/>
</dbReference>
<gene>
    <name evidence="4" type="ORF">CC78DRAFT_581975</name>
</gene>
<dbReference type="PANTHER" id="PTHR24123:SF141">
    <property type="entry name" value="ANKYRIN 2, ISOFORM U"/>
    <property type="match status" value="1"/>
</dbReference>
<dbReference type="InterPro" id="IPR002110">
    <property type="entry name" value="Ankyrin_rpt"/>
</dbReference>
<evidence type="ECO:0000256" key="1">
    <source>
        <dbReference type="ARBA" id="ARBA00022737"/>
    </source>
</evidence>
<dbReference type="AlphaFoldDB" id="A0A9P4KBM3"/>
<evidence type="ECO:0008006" key="6">
    <source>
        <dbReference type="Google" id="ProtNLM"/>
    </source>
</evidence>
<keyword evidence="2 3" id="KW-0040">ANK repeat</keyword>
<dbReference type="OrthoDB" id="341259at2759"/>
<evidence type="ECO:0000313" key="4">
    <source>
        <dbReference type="EMBL" id="KAF2263089.1"/>
    </source>
</evidence>
<reference evidence="5" key="1">
    <citation type="journal article" date="2020" name="Stud. Mycol.">
        <title>101 Dothideomycetes genomes: A test case for predicting lifestyles and emergence of pathogens.</title>
        <authorList>
            <person name="Haridas S."/>
            <person name="Albert R."/>
            <person name="Binder M."/>
            <person name="Bloem J."/>
            <person name="LaButti K."/>
            <person name="Salamov A."/>
            <person name="Andreopoulos B."/>
            <person name="Baker S."/>
            <person name="Barry K."/>
            <person name="Bills G."/>
            <person name="Bluhm B."/>
            <person name="Cannon C."/>
            <person name="Castanera R."/>
            <person name="Culley D."/>
            <person name="Daum C."/>
            <person name="Ezra D."/>
            <person name="Gonzalez J."/>
            <person name="Henrissat B."/>
            <person name="Kuo A."/>
            <person name="Liang C."/>
            <person name="Lipzen A."/>
            <person name="Lutzoni F."/>
            <person name="Magnuson J."/>
            <person name="Mondo S."/>
            <person name="Nolan M."/>
            <person name="Ohm R."/>
            <person name="Pangilinan J."/>
            <person name="Park H.-J."/>
            <person name="Ramirez L."/>
            <person name="Alfaro M."/>
            <person name="Sun H."/>
            <person name="Tritt A."/>
            <person name="Yoshinaga Y."/>
            <person name="Zwiers L.-H."/>
            <person name="Turgeon B."/>
            <person name="Goodwin S."/>
            <person name="Spatafora J."/>
            <person name="Crous P."/>
            <person name="Grigoriev I."/>
        </authorList>
    </citation>
    <scope>NUCLEOTIDE SEQUENCE [LARGE SCALE GENOMIC DNA]</scope>
    <source>
        <strain evidence="5">CBS 304.66</strain>
    </source>
</reference>
<dbReference type="EMBL" id="ML986632">
    <property type="protein sequence ID" value="KAF2263089.1"/>
    <property type="molecule type" value="Genomic_DNA"/>
</dbReference>
<evidence type="ECO:0000256" key="2">
    <source>
        <dbReference type="ARBA" id="ARBA00023043"/>
    </source>
</evidence>
<dbReference type="SUPFAM" id="SSF48403">
    <property type="entry name" value="Ankyrin repeat"/>
    <property type="match status" value="1"/>
</dbReference>
<dbReference type="PANTHER" id="PTHR24123">
    <property type="entry name" value="ANKYRIN REPEAT-CONTAINING"/>
    <property type="match status" value="1"/>
</dbReference>
<dbReference type="Proteomes" id="UP000800093">
    <property type="component" value="Unassembled WGS sequence"/>
</dbReference>
<name>A0A9P4KBM3_9PLEO</name>
<comment type="caution">
    <text evidence="4">The sequence shown here is derived from an EMBL/GenBank/DDBJ whole genome shotgun (WGS) entry which is preliminary data.</text>
</comment>
<keyword evidence="1" id="KW-0677">Repeat</keyword>
<keyword evidence="5" id="KW-1185">Reference proteome</keyword>